<dbReference type="EMBL" id="AZBU02000006">
    <property type="protein sequence ID" value="TKR73055.1"/>
    <property type="molecule type" value="Genomic_DNA"/>
</dbReference>
<dbReference type="PANTHER" id="PTHR21461:SF87">
    <property type="entry name" value="GH12965P"/>
    <property type="match status" value="1"/>
</dbReference>
<dbReference type="EC" id="2.4.1.-" evidence="8"/>
<organism evidence="9 10">
    <name type="scientific">Steinernema carpocapsae</name>
    <name type="common">Entomopathogenic nematode</name>
    <dbReference type="NCBI Taxonomy" id="34508"/>
    <lineage>
        <taxon>Eukaryota</taxon>
        <taxon>Metazoa</taxon>
        <taxon>Ecdysozoa</taxon>
        <taxon>Nematoda</taxon>
        <taxon>Chromadorea</taxon>
        <taxon>Rhabditida</taxon>
        <taxon>Tylenchina</taxon>
        <taxon>Panagrolaimomorpha</taxon>
        <taxon>Strongyloidoidea</taxon>
        <taxon>Steinernematidae</taxon>
        <taxon>Steinernema</taxon>
    </lineage>
</organism>
<dbReference type="GO" id="GO:0016020">
    <property type="term" value="C:membrane"/>
    <property type="evidence" value="ECO:0007669"/>
    <property type="project" value="UniProtKB-SubCell"/>
</dbReference>
<keyword evidence="5" id="KW-0812">Transmembrane</keyword>
<dbReference type="Proteomes" id="UP000298663">
    <property type="component" value="Unassembled WGS sequence"/>
</dbReference>
<reference evidence="9 10" key="2">
    <citation type="journal article" date="2019" name="G3 (Bethesda)">
        <title>Hybrid Assembly of the Genome of the Entomopathogenic Nematode Steinernema carpocapsae Identifies the X-Chromosome.</title>
        <authorList>
            <person name="Serra L."/>
            <person name="Macchietto M."/>
            <person name="Macias-Munoz A."/>
            <person name="McGill C.J."/>
            <person name="Rodriguez I.M."/>
            <person name="Rodriguez B."/>
            <person name="Murad R."/>
            <person name="Mortazavi A."/>
        </authorList>
    </citation>
    <scope>NUCLEOTIDE SEQUENCE [LARGE SCALE GENOMIC DNA]</scope>
    <source>
        <strain evidence="9 10">ALL</strain>
    </source>
</reference>
<evidence type="ECO:0000256" key="7">
    <source>
        <dbReference type="ARBA" id="ARBA00023136"/>
    </source>
</evidence>
<dbReference type="InterPro" id="IPR008166">
    <property type="entry name" value="Glyco_transf_92"/>
</dbReference>
<keyword evidence="10" id="KW-1185">Reference proteome</keyword>
<evidence type="ECO:0000313" key="9">
    <source>
        <dbReference type="EMBL" id="TKR73055.1"/>
    </source>
</evidence>
<evidence type="ECO:0000256" key="5">
    <source>
        <dbReference type="ARBA" id="ARBA00022692"/>
    </source>
</evidence>
<keyword evidence="6" id="KW-1133">Transmembrane helix</keyword>
<comment type="subcellular location">
    <subcellularLocation>
        <location evidence="1">Membrane</location>
        <topology evidence="1">Single-pass membrane protein</topology>
    </subcellularLocation>
</comment>
<dbReference type="Pfam" id="PF01697">
    <property type="entry name" value="Glyco_transf_92"/>
    <property type="match status" value="1"/>
</dbReference>
<keyword evidence="3 8" id="KW-0328">Glycosyltransferase</keyword>
<evidence type="ECO:0000256" key="1">
    <source>
        <dbReference type="ARBA" id="ARBA00004167"/>
    </source>
</evidence>
<keyword evidence="7" id="KW-0472">Membrane</keyword>
<proteinExistence type="inferred from homology"/>
<evidence type="ECO:0000256" key="6">
    <source>
        <dbReference type="ARBA" id="ARBA00022989"/>
    </source>
</evidence>
<evidence type="ECO:0000256" key="2">
    <source>
        <dbReference type="ARBA" id="ARBA00007647"/>
    </source>
</evidence>
<evidence type="ECO:0000256" key="8">
    <source>
        <dbReference type="RuleBase" id="RU366017"/>
    </source>
</evidence>
<comment type="similarity">
    <text evidence="2 8">Belongs to the glycosyltransferase 92 family.</text>
</comment>
<name>A0A4V6A0X1_STECR</name>
<dbReference type="PANTHER" id="PTHR21461">
    <property type="entry name" value="GLYCOSYLTRANSFERASE FAMILY 92 PROTEIN"/>
    <property type="match status" value="1"/>
</dbReference>
<evidence type="ECO:0000313" key="10">
    <source>
        <dbReference type="Proteomes" id="UP000298663"/>
    </source>
</evidence>
<gene>
    <name evidence="9" type="ORF">L596_020411</name>
</gene>
<dbReference type="STRING" id="34508.A0A4V6A0X1"/>
<dbReference type="AlphaFoldDB" id="A0A4V6A0X1"/>
<keyword evidence="4 8" id="KW-0808">Transferase</keyword>
<dbReference type="GO" id="GO:0016757">
    <property type="term" value="F:glycosyltransferase activity"/>
    <property type="evidence" value="ECO:0007669"/>
    <property type="project" value="UniProtKB-UniRule"/>
</dbReference>
<comment type="caution">
    <text evidence="9">The sequence shown here is derived from an EMBL/GenBank/DDBJ whole genome shotgun (WGS) entry which is preliminary data.</text>
</comment>
<protein>
    <recommendedName>
        <fullName evidence="8">Glycosyltransferase family 92 protein</fullName>
        <ecNumber evidence="8">2.4.1.-</ecNumber>
    </recommendedName>
</protein>
<sequence>MKKAYRLVAFLISFFLLYHWFSFSVFVFQRIRVKPTNNPDPNIISKSHNFTKLNADVYFYTSFVDLRNGNIGFPMVRTIAVLKANRPKLSFYCRFGFDKLVEAHLYELSENHMQIFGTYLISCPIPDFLNPPEQFVIGVGEEKVEIEVTYLIPDERLSLKTSSKFSICVPLLFGKKYSIQDIVEFMELNRLLGAEKIFLYVDRPTLEPQMVKTLQFYESRKLLQTLQYSLPMSHEDIWYHGQLVTVTDCLYRNVGYSKYVAFHDIDEAMVPQGSLKTVPEALDSIANSTIGSYRVPTVIFDIREILPPYKVNAKRRSAMFDQTFTKCILRPEMVYEQGIHHTSRVIQDYYQAISMPSEVMRVHHYKPGHPSEHDDTVDQKYGNALRANYEKITELLKV</sequence>
<evidence type="ECO:0000256" key="4">
    <source>
        <dbReference type="ARBA" id="ARBA00022679"/>
    </source>
</evidence>
<accession>A0A4V6A0X1</accession>
<reference evidence="9 10" key="1">
    <citation type="journal article" date="2015" name="Genome Biol.">
        <title>Comparative genomics of Steinernema reveals deeply conserved gene regulatory networks.</title>
        <authorList>
            <person name="Dillman A.R."/>
            <person name="Macchietto M."/>
            <person name="Porter C.F."/>
            <person name="Rogers A."/>
            <person name="Williams B."/>
            <person name="Antoshechkin I."/>
            <person name="Lee M.M."/>
            <person name="Goodwin Z."/>
            <person name="Lu X."/>
            <person name="Lewis E.E."/>
            <person name="Goodrich-Blair H."/>
            <person name="Stock S.P."/>
            <person name="Adams B.J."/>
            <person name="Sternberg P.W."/>
            <person name="Mortazavi A."/>
        </authorList>
    </citation>
    <scope>NUCLEOTIDE SEQUENCE [LARGE SCALE GENOMIC DNA]</scope>
    <source>
        <strain evidence="9 10">ALL</strain>
    </source>
</reference>
<evidence type="ECO:0000256" key="3">
    <source>
        <dbReference type="ARBA" id="ARBA00022676"/>
    </source>
</evidence>
<dbReference type="GO" id="GO:0005737">
    <property type="term" value="C:cytoplasm"/>
    <property type="evidence" value="ECO:0007669"/>
    <property type="project" value="TreeGrafter"/>
</dbReference>
<dbReference type="OrthoDB" id="2526284at2759"/>